<dbReference type="InterPro" id="IPR005501">
    <property type="entry name" value="LamB/YcsF/PxpA-like"/>
</dbReference>
<sequence length="248" mass="26413">MPITINCDMGEAYGLYRFGDDAALMPFAHLANVACGFHAGDPGAMRRTVRLAKRHGAKVGAHPGFPDVQGFGRRAMVMDRDEVDDMVTYQVGALKGFLDAEGLPLNHIKPHGALFGAALRDRGVAEGIARAATRFGVPVLGLAGTLQEEVYGAHGLTFIPEYYIDLDYTAEGGLIITREHAAKDPVEAARRAVRVARDGVLTTMDGRERPVKATCFCLHSDTPNAAVLAEAVHAALAPWFAGGSESVS</sequence>
<gene>
    <name evidence="1" type="primary">pxpA</name>
    <name evidence="1" type="ORF">D3272_25615</name>
</gene>
<reference evidence="1 2" key="2">
    <citation type="submission" date="2019-02" db="EMBL/GenBank/DDBJ databases">
        <title>'Lichenibacterium ramalinii' gen. nov. sp. nov., 'Lichenibacterium minor' gen. nov. sp. nov.</title>
        <authorList>
            <person name="Pankratov T."/>
        </authorList>
    </citation>
    <scope>NUCLEOTIDE SEQUENCE [LARGE SCALE GENOMIC DNA]</scope>
    <source>
        <strain evidence="1 2">RmlP001</strain>
    </source>
</reference>
<reference evidence="1 2" key="1">
    <citation type="submission" date="2018-09" db="EMBL/GenBank/DDBJ databases">
        <authorList>
            <person name="Grouzdev D.S."/>
            <person name="Krutkina M.S."/>
        </authorList>
    </citation>
    <scope>NUCLEOTIDE SEQUENCE [LARGE SCALE GENOMIC DNA]</scope>
    <source>
        <strain evidence="1 2">RmlP001</strain>
    </source>
</reference>
<proteinExistence type="predicted"/>
<dbReference type="RefSeq" id="WP_129222085.1">
    <property type="nucleotide sequence ID" value="NZ_QYBC01000036.1"/>
</dbReference>
<name>A0A4Q2R599_9HYPH</name>
<organism evidence="1 2">
    <name type="scientific">Lichenibacterium ramalinae</name>
    <dbReference type="NCBI Taxonomy" id="2316527"/>
    <lineage>
        <taxon>Bacteria</taxon>
        <taxon>Pseudomonadati</taxon>
        <taxon>Pseudomonadota</taxon>
        <taxon>Alphaproteobacteria</taxon>
        <taxon>Hyphomicrobiales</taxon>
        <taxon>Lichenihabitantaceae</taxon>
        <taxon>Lichenibacterium</taxon>
    </lineage>
</organism>
<dbReference type="InterPro" id="IPR011330">
    <property type="entry name" value="Glyco_hydro/deAcase_b/a-brl"/>
</dbReference>
<dbReference type="PANTHER" id="PTHR30292:SF0">
    <property type="entry name" value="5-OXOPROLINASE SUBUNIT A"/>
    <property type="match status" value="1"/>
</dbReference>
<accession>A0A4Q2R599</accession>
<comment type="caution">
    <text evidence="1">The sequence shown here is derived from an EMBL/GenBank/DDBJ whole genome shotgun (WGS) entry which is preliminary data.</text>
</comment>
<dbReference type="SUPFAM" id="SSF88713">
    <property type="entry name" value="Glycoside hydrolase/deacetylase"/>
    <property type="match status" value="1"/>
</dbReference>
<dbReference type="GO" id="GO:0017168">
    <property type="term" value="F:5-oxoprolinase (ATP-hydrolyzing) activity"/>
    <property type="evidence" value="ECO:0007669"/>
    <property type="project" value="UniProtKB-EC"/>
</dbReference>
<evidence type="ECO:0000313" key="2">
    <source>
        <dbReference type="Proteomes" id="UP000289411"/>
    </source>
</evidence>
<dbReference type="PANTHER" id="PTHR30292">
    <property type="entry name" value="UNCHARACTERIZED PROTEIN YBGL-RELATED"/>
    <property type="match status" value="1"/>
</dbReference>
<dbReference type="OrthoDB" id="9773478at2"/>
<dbReference type="Proteomes" id="UP000289411">
    <property type="component" value="Unassembled WGS sequence"/>
</dbReference>
<dbReference type="Gene3D" id="3.20.20.370">
    <property type="entry name" value="Glycoside hydrolase/deacetylase"/>
    <property type="match status" value="1"/>
</dbReference>
<keyword evidence="1" id="KW-0378">Hydrolase</keyword>
<dbReference type="NCBIfam" id="NF003814">
    <property type="entry name" value="PRK05406.1-3"/>
    <property type="match status" value="1"/>
</dbReference>
<dbReference type="EC" id="3.5.2.9" evidence="1"/>
<dbReference type="Pfam" id="PF03746">
    <property type="entry name" value="LamB_YcsF"/>
    <property type="match status" value="1"/>
</dbReference>
<dbReference type="EMBL" id="QYBC01000036">
    <property type="protein sequence ID" value="RYB01522.1"/>
    <property type="molecule type" value="Genomic_DNA"/>
</dbReference>
<dbReference type="AlphaFoldDB" id="A0A4Q2R599"/>
<protein>
    <submittedName>
        <fullName evidence="1">5-oxoprolinase subunit PxpA</fullName>
        <ecNumber evidence="1">3.5.2.9</ecNumber>
    </submittedName>
</protein>
<dbReference type="GO" id="GO:0005975">
    <property type="term" value="P:carbohydrate metabolic process"/>
    <property type="evidence" value="ECO:0007669"/>
    <property type="project" value="InterPro"/>
</dbReference>
<evidence type="ECO:0000313" key="1">
    <source>
        <dbReference type="EMBL" id="RYB01522.1"/>
    </source>
</evidence>
<keyword evidence="2" id="KW-1185">Reference proteome</keyword>